<gene>
    <name evidence="5" type="ORF">SAMN05444920_11871</name>
</gene>
<dbReference type="InterPro" id="IPR023346">
    <property type="entry name" value="Lysozyme-like_dom_sf"/>
</dbReference>
<organism evidence="5 6">
    <name type="scientific">Nonomuraea solani</name>
    <dbReference type="NCBI Taxonomy" id="1144553"/>
    <lineage>
        <taxon>Bacteria</taxon>
        <taxon>Bacillati</taxon>
        <taxon>Actinomycetota</taxon>
        <taxon>Actinomycetes</taxon>
        <taxon>Streptosporangiales</taxon>
        <taxon>Streptosporangiaceae</taxon>
        <taxon>Nonomuraea</taxon>
    </lineage>
</organism>
<evidence type="ECO:0000256" key="1">
    <source>
        <dbReference type="ARBA" id="ARBA00022529"/>
    </source>
</evidence>
<feature type="compositionally biased region" description="Gly residues" evidence="4">
    <location>
        <begin position="53"/>
        <end position="67"/>
    </location>
</feature>
<dbReference type="PRINTS" id="PR00684">
    <property type="entry name" value="T4LYSOZYME"/>
</dbReference>
<dbReference type="GO" id="GO:0016998">
    <property type="term" value="P:cell wall macromolecule catabolic process"/>
    <property type="evidence" value="ECO:0007669"/>
    <property type="project" value="InterPro"/>
</dbReference>
<dbReference type="Gene3D" id="1.10.530.40">
    <property type="match status" value="1"/>
</dbReference>
<accession>A0A1H6ESU9</accession>
<dbReference type="InterPro" id="IPR023347">
    <property type="entry name" value="Lysozyme_dom_sf"/>
</dbReference>
<evidence type="ECO:0000256" key="2">
    <source>
        <dbReference type="ARBA" id="ARBA00022638"/>
    </source>
</evidence>
<dbReference type="GO" id="GO:0031640">
    <property type="term" value="P:killing of cells of another organism"/>
    <property type="evidence" value="ECO:0007669"/>
    <property type="project" value="UniProtKB-KW"/>
</dbReference>
<dbReference type="SUPFAM" id="SSF53955">
    <property type="entry name" value="Lysozyme-like"/>
    <property type="match status" value="1"/>
</dbReference>
<evidence type="ECO:0000256" key="4">
    <source>
        <dbReference type="SAM" id="MobiDB-lite"/>
    </source>
</evidence>
<evidence type="ECO:0000256" key="3">
    <source>
        <dbReference type="RuleBase" id="RU003788"/>
    </source>
</evidence>
<keyword evidence="3" id="KW-0326">Glycosidase</keyword>
<dbReference type="EMBL" id="FNVT01000018">
    <property type="protein sequence ID" value="SEH00882.1"/>
    <property type="molecule type" value="Genomic_DNA"/>
</dbReference>
<protein>
    <recommendedName>
        <fullName evidence="3">Lysozyme</fullName>
        <ecNumber evidence="3">3.2.1.17</ecNumber>
    </recommendedName>
</protein>
<keyword evidence="2 3" id="KW-0081">Bacteriolytic enzyme</keyword>
<dbReference type="PANTHER" id="PTHR37406">
    <property type="entry name" value="T4-TYPE LYSOZYME 1-RELATED"/>
    <property type="match status" value="1"/>
</dbReference>
<dbReference type="EC" id="3.2.1.17" evidence="3"/>
<dbReference type="Pfam" id="PF00959">
    <property type="entry name" value="Phage_lysozyme"/>
    <property type="match status" value="1"/>
</dbReference>
<comment type="catalytic activity">
    <reaction evidence="3">
        <text>Hydrolysis of (1-&gt;4)-beta-linkages between N-acetylmuramic acid and N-acetyl-D-glucosamine residues in a peptidoglycan and between N-acetyl-D-glucosamine residues in chitodextrins.</text>
        <dbReference type="EC" id="3.2.1.17"/>
    </reaction>
</comment>
<dbReference type="AlphaFoldDB" id="A0A1H6ESU9"/>
<evidence type="ECO:0000313" key="6">
    <source>
        <dbReference type="Proteomes" id="UP000236732"/>
    </source>
</evidence>
<dbReference type="GO" id="GO:0042742">
    <property type="term" value="P:defense response to bacterium"/>
    <property type="evidence" value="ECO:0007669"/>
    <property type="project" value="UniProtKB-KW"/>
</dbReference>
<dbReference type="PANTHER" id="PTHR37406:SF1">
    <property type="entry name" value="T4-TYPE LYSOZYME 1-RELATED"/>
    <property type="match status" value="1"/>
</dbReference>
<comment type="similarity">
    <text evidence="3">Belongs to the glycosyl hydrolase 24 family.</text>
</comment>
<reference evidence="5 6" key="1">
    <citation type="submission" date="2016-10" db="EMBL/GenBank/DDBJ databases">
        <authorList>
            <person name="de Groot N.N."/>
        </authorList>
    </citation>
    <scope>NUCLEOTIDE SEQUENCE [LARGE SCALE GENOMIC DNA]</scope>
    <source>
        <strain evidence="5 6">CGMCC 4.7037</strain>
    </source>
</reference>
<feature type="region of interest" description="Disordered" evidence="4">
    <location>
        <begin position="255"/>
        <end position="280"/>
    </location>
</feature>
<evidence type="ECO:0000313" key="5">
    <source>
        <dbReference type="EMBL" id="SEH00882.1"/>
    </source>
</evidence>
<dbReference type="InterPro" id="IPR002196">
    <property type="entry name" value="Glyco_hydro_24"/>
</dbReference>
<proteinExistence type="inferred from homology"/>
<feature type="region of interest" description="Disordered" evidence="4">
    <location>
        <begin position="41"/>
        <end position="67"/>
    </location>
</feature>
<keyword evidence="6" id="KW-1185">Reference proteome</keyword>
<dbReference type="GO" id="GO:0009253">
    <property type="term" value="P:peptidoglycan catabolic process"/>
    <property type="evidence" value="ECO:0007669"/>
    <property type="project" value="InterPro"/>
</dbReference>
<sequence length="317" mass="33106">MEVGFFVKVFLRGLQRLPAAITLGLMIALTGTGVAAAGPIPDLPVIDEPPPDGGGQGGGGQGGSDFPCAGGGMGREMLVGEIKDFIARHESLHGLSGDPKVYVDTEKHPTVGIGFNLDRGDAREKLAAVGANYDDVLAGRATLTQMQITMLFEGDLATALAAARRIVPQFESLSMARQAALVDMVFNLGPTGLANFHQLLAALARGGYEDAAQSMINSVWARQVGKRAIEDATMMSQGLTCRPQPLPVPPPPVSPDIPGLDPGASGGGHNGGTTYPDGVTTYQPDWGPGPSEHYTCKASVEVYYNGHWVDKVGVECV</sequence>
<dbReference type="Proteomes" id="UP000236732">
    <property type="component" value="Unassembled WGS sequence"/>
</dbReference>
<name>A0A1H6ESU9_9ACTN</name>
<dbReference type="InterPro" id="IPR052619">
    <property type="entry name" value="Phage_lysozyme-like"/>
</dbReference>
<keyword evidence="3" id="KW-0378">Hydrolase</keyword>
<dbReference type="GO" id="GO:0003796">
    <property type="term" value="F:lysozyme activity"/>
    <property type="evidence" value="ECO:0007669"/>
    <property type="project" value="UniProtKB-EC"/>
</dbReference>
<dbReference type="InterPro" id="IPR001165">
    <property type="entry name" value="T4-type_lysozyme"/>
</dbReference>
<keyword evidence="1 3" id="KW-0929">Antimicrobial</keyword>